<feature type="transmembrane region" description="Helical" evidence="8">
    <location>
        <begin position="92"/>
        <end position="114"/>
    </location>
</feature>
<dbReference type="Proteomes" id="UP000034036">
    <property type="component" value="Unassembled WGS sequence"/>
</dbReference>
<keyword evidence="5 8" id="KW-0812">Transmembrane</keyword>
<dbReference type="EMBL" id="LCDF01000043">
    <property type="protein sequence ID" value="KKS45661.1"/>
    <property type="molecule type" value="Genomic_DNA"/>
</dbReference>
<keyword evidence="6 8" id="KW-1133">Transmembrane helix</keyword>
<evidence type="ECO:0000256" key="8">
    <source>
        <dbReference type="SAM" id="Phobius"/>
    </source>
</evidence>
<evidence type="ECO:0000256" key="7">
    <source>
        <dbReference type="ARBA" id="ARBA00023136"/>
    </source>
</evidence>
<feature type="transmembrane region" description="Helical" evidence="8">
    <location>
        <begin position="328"/>
        <end position="352"/>
    </location>
</feature>
<dbReference type="GO" id="GO:0005886">
    <property type="term" value="C:plasma membrane"/>
    <property type="evidence" value="ECO:0007669"/>
    <property type="project" value="UniProtKB-SubCell"/>
</dbReference>
<keyword evidence="7 8" id="KW-0472">Membrane</keyword>
<sequence length="447" mass="51277">MSFSLKKYGKLYIILFAVFVASLCYSFYYRIKPVVDASAYDHVGYNLSRGCGYVQDDANCGHPERDDAIGRVGPGYQFFLAVIYSVFGHKIWIVWFFHALFRAVTAFVIYKIALFVFEDNAQKEKIGILAAVFFGFMPDLIVYNAMLLIETFFLMLFALAIYFLLLSIDSHDNKNILYGSLFLGLGIITRPTPFLILGASFLAFLFLRKIKFAFLLLLFPILLIAPWAYRNYQLHDRIILTSTTGGYDLWVGNNPRATGGFDKTDEIARYRRVNGLVLADKKGWEGYFKFIREEPLKFIDLQYDKAAIYFSALRPTGFWGYLGNWGKVMTLGASFLATLFLFGFGLSGFFSMGEDLINSTRKRIFILFAILQPLAVIPVIVETRYRAPFFIFLAISAAYMMVKLIFNRANRGRVYRMLSWSFGILFLIISWDAVNNVILIKEKLINF</sequence>
<dbReference type="Pfam" id="PF13231">
    <property type="entry name" value="PMT_2"/>
    <property type="match status" value="1"/>
</dbReference>
<feature type="transmembrane region" description="Helical" evidence="8">
    <location>
        <begin position="181"/>
        <end position="206"/>
    </location>
</feature>
<reference evidence="10 11" key="1">
    <citation type="journal article" date="2015" name="Nature">
        <title>rRNA introns, odd ribosomes, and small enigmatic genomes across a large radiation of phyla.</title>
        <authorList>
            <person name="Brown C.T."/>
            <person name="Hug L.A."/>
            <person name="Thomas B.C."/>
            <person name="Sharon I."/>
            <person name="Castelle C.J."/>
            <person name="Singh A."/>
            <person name="Wilkins M.J."/>
            <person name="Williams K.H."/>
            <person name="Banfield J.F."/>
        </authorList>
    </citation>
    <scope>NUCLEOTIDE SEQUENCE [LARGE SCALE GENOMIC DNA]</scope>
</reference>
<dbReference type="PANTHER" id="PTHR33908:SF11">
    <property type="entry name" value="MEMBRANE PROTEIN"/>
    <property type="match status" value="1"/>
</dbReference>
<feature type="transmembrane region" description="Helical" evidence="8">
    <location>
        <begin position="126"/>
        <end position="146"/>
    </location>
</feature>
<dbReference type="GO" id="GO:0016763">
    <property type="term" value="F:pentosyltransferase activity"/>
    <property type="evidence" value="ECO:0007669"/>
    <property type="project" value="TreeGrafter"/>
</dbReference>
<feature type="domain" description="Glycosyltransferase RgtA/B/C/D-like" evidence="9">
    <location>
        <begin position="73"/>
        <end position="228"/>
    </location>
</feature>
<feature type="transmembrane region" description="Helical" evidence="8">
    <location>
        <begin position="212"/>
        <end position="229"/>
    </location>
</feature>
<proteinExistence type="predicted"/>
<comment type="subcellular location">
    <subcellularLocation>
        <location evidence="1">Cell membrane</location>
        <topology evidence="1">Multi-pass membrane protein</topology>
    </subcellularLocation>
</comment>
<evidence type="ECO:0000256" key="6">
    <source>
        <dbReference type="ARBA" id="ARBA00022989"/>
    </source>
</evidence>
<dbReference type="InterPro" id="IPR050297">
    <property type="entry name" value="LipidA_mod_glycosyltrf_83"/>
</dbReference>
<feature type="transmembrane region" description="Helical" evidence="8">
    <location>
        <begin position="364"/>
        <end position="381"/>
    </location>
</feature>
<keyword evidence="2" id="KW-1003">Cell membrane</keyword>
<organism evidence="10 11">
    <name type="scientific">Candidatus Giovannonibacteria bacterium GW2011_GWF2_42_19</name>
    <dbReference type="NCBI Taxonomy" id="1618659"/>
    <lineage>
        <taxon>Bacteria</taxon>
        <taxon>Candidatus Giovannoniibacteriota</taxon>
    </lineage>
</organism>
<evidence type="ECO:0000256" key="2">
    <source>
        <dbReference type="ARBA" id="ARBA00022475"/>
    </source>
</evidence>
<feature type="transmembrane region" description="Helical" evidence="8">
    <location>
        <begin position="387"/>
        <end position="406"/>
    </location>
</feature>
<evidence type="ECO:0000256" key="3">
    <source>
        <dbReference type="ARBA" id="ARBA00022676"/>
    </source>
</evidence>
<gene>
    <name evidence="10" type="ORF">UV11_C0043G0004</name>
</gene>
<dbReference type="InterPro" id="IPR038731">
    <property type="entry name" value="RgtA/B/C-like"/>
</dbReference>
<evidence type="ECO:0000259" key="9">
    <source>
        <dbReference type="Pfam" id="PF13231"/>
    </source>
</evidence>
<dbReference type="PANTHER" id="PTHR33908">
    <property type="entry name" value="MANNOSYLTRANSFERASE YKCB-RELATED"/>
    <property type="match status" value="1"/>
</dbReference>
<dbReference type="STRING" id="1618659.UV11_C0043G0004"/>
<keyword evidence="4 10" id="KW-0808">Transferase</keyword>
<dbReference type="GO" id="GO:0009103">
    <property type="term" value="P:lipopolysaccharide biosynthetic process"/>
    <property type="evidence" value="ECO:0007669"/>
    <property type="project" value="UniProtKB-ARBA"/>
</dbReference>
<accession>A0A0G1BH98</accession>
<evidence type="ECO:0000256" key="5">
    <source>
        <dbReference type="ARBA" id="ARBA00022692"/>
    </source>
</evidence>
<dbReference type="AlphaFoldDB" id="A0A0G1BH98"/>
<evidence type="ECO:0000313" key="11">
    <source>
        <dbReference type="Proteomes" id="UP000034036"/>
    </source>
</evidence>
<feature type="transmembrane region" description="Helical" evidence="8">
    <location>
        <begin position="12"/>
        <end position="31"/>
    </location>
</feature>
<comment type="caution">
    <text evidence="10">The sequence shown here is derived from an EMBL/GenBank/DDBJ whole genome shotgun (WGS) entry which is preliminary data.</text>
</comment>
<protein>
    <submittedName>
        <fullName evidence="10">Glycosyl transferase</fullName>
    </submittedName>
</protein>
<evidence type="ECO:0000313" key="10">
    <source>
        <dbReference type="EMBL" id="KKS45661.1"/>
    </source>
</evidence>
<keyword evidence="3" id="KW-0328">Glycosyltransferase</keyword>
<feature type="transmembrane region" description="Helical" evidence="8">
    <location>
        <begin position="418"/>
        <end position="440"/>
    </location>
</feature>
<feature type="transmembrane region" description="Helical" evidence="8">
    <location>
        <begin position="152"/>
        <end position="169"/>
    </location>
</feature>
<evidence type="ECO:0000256" key="1">
    <source>
        <dbReference type="ARBA" id="ARBA00004651"/>
    </source>
</evidence>
<name>A0A0G1BH98_9BACT</name>
<evidence type="ECO:0000256" key="4">
    <source>
        <dbReference type="ARBA" id="ARBA00022679"/>
    </source>
</evidence>